<feature type="transmembrane region" description="Helical" evidence="6">
    <location>
        <begin position="363"/>
        <end position="391"/>
    </location>
</feature>
<feature type="transmembrane region" description="Helical" evidence="6">
    <location>
        <begin position="286"/>
        <end position="309"/>
    </location>
</feature>
<dbReference type="AlphaFoldDB" id="A0A1W1XRF4"/>
<dbReference type="PANTHER" id="PTHR30250">
    <property type="entry name" value="PST FAMILY PREDICTED COLANIC ACID TRANSPORTER"/>
    <property type="match status" value="1"/>
</dbReference>
<feature type="transmembrane region" description="Helical" evidence="6">
    <location>
        <begin position="423"/>
        <end position="447"/>
    </location>
</feature>
<dbReference type="Proteomes" id="UP000192783">
    <property type="component" value="Unassembled WGS sequence"/>
</dbReference>
<feature type="transmembrane region" description="Helical" evidence="6">
    <location>
        <begin position="121"/>
        <end position="143"/>
    </location>
</feature>
<dbReference type="InterPro" id="IPR050833">
    <property type="entry name" value="Poly_Biosynth_Transport"/>
</dbReference>
<evidence type="ECO:0000256" key="6">
    <source>
        <dbReference type="SAM" id="Phobius"/>
    </source>
</evidence>
<organism evidence="7 8">
    <name type="scientific">Desulfacinum hydrothermale DSM 13146</name>
    <dbReference type="NCBI Taxonomy" id="1121390"/>
    <lineage>
        <taxon>Bacteria</taxon>
        <taxon>Pseudomonadati</taxon>
        <taxon>Thermodesulfobacteriota</taxon>
        <taxon>Syntrophobacteria</taxon>
        <taxon>Syntrophobacterales</taxon>
        <taxon>Syntrophobacteraceae</taxon>
        <taxon>Desulfacinum</taxon>
    </lineage>
</organism>
<evidence type="ECO:0000256" key="4">
    <source>
        <dbReference type="ARBA" id="ARBA00022989"/>
    </source>
</evidence>
<evidence type="ECO:0000256" key="5">
    <source>
        <dbReference type="ARBA" id="ARBA00023136"/>
    </source>
</evidence>
<keyword evidence="8" id="KW-1185">Reference proteome</keyword>
<dbReference type="RefSeq" id="WP_084058573.1">
    <property type="nucleotide sequence ID" value="NZ_FWXF01000017.1"/>
</dbReference>
<reference evidence="7 8" key="1">
    <citation type="submission" date="2017-04" db="EMBL/GenBank/DDBJ databases">
        <authorList>
            <person name="Afonso C.L."/>
            <person name="Miller P.J."/>
            <person name="Scott M.A."/>
            <person name="Spackman E."/>
            <person name="Goraichik I."/>
            <person name="Dimitrov K.M."/>
            <person name="Suarez D.L."/>
            <person name="Swayne D.E."/>
        </authorList>
    </citation>
    <scope>NUCLEOTIDE SEQUENCE [LARGE SCALE GENOMIC DNA]</scope>
    <source>
        <strain evidence="7 8">DSM 13146</strain>
    </source>
</reference>
<feature type="transmembrane region" description="Helical" evidence="6">
    <location>
        <begin position="215"/>
        <end position="233"/>
    </location>
</feature>
<evidence type="ECO:0000256" key="3">
    <source>
        <dbReference type="ARBA" id="ARBA00022692"/>
    </source>
</evidence>
<name>A0A1W1XRF4_9BACT</name>
<gene>
    <name evidence="7" type="ORF">SAMN02746041_02644</name>
</gene>
<dbReference type="STRING" id="1121390.SAMN02746041_02644"/>
<accession>A0A1W1XRF4</accession>
<evidence type="ECO:0000313" key="7">
    <source>
        <dbReference type="EMBL" id="SMC26476.1"/>
    </source>
</evidence>
<evidence type="ECO:0000313" key="8">
    <source>
        <dbReference type="Proteomes" id="UP000192783"/>
    </source>
</evidence>
<dbReference type="Pfam" id="PF01943">
    <property type="entry name" value="Polysacc_synt"/>
    <property type="match status" value="1"/>
</dbReference>
<evidence type="ECO:0000256" key="1">
    <source>
        <dbReference type="ARBA" id="ARBA00004651"/>
    </source>
</evidence>
<dbReference type="PANTHER" id="PTHR30250:SF11">
    <property type="entry name" value="O-ANTIGEN TRANSPORTER-RELATED"/>
    <property type="match status" value="1"/>
</dbReference>
<keyword evidence="2" id="KW-1003">Cell membrane</keyword>
<proteinExistence type="predicted"/>
<feature type="transmembrane region" description="Helical" evidence="6">
    <location>
        <begin position="259"/>
        <end position="280"/>
    </location>
</feature>
<feature type="transmembrane region" description="Helical" evidence="6">
    <location>
        <begin position="398"/>
        <end position="417"/>
    </location>
</feature>
<sequence length="462" mass="48026">MAKTAECMESPTSNGLSRNLPRWVPAWVARRLDEHMREVIAGAAVTFTVKVVGSALMFAFNVVVARLLGAEQTGLFFLALTVLQVCAVLGLWGLDNATLKFVAANAELGEWGRVLGVYRKAVIFTAGLAVPLGFAVFVAAPVLACSVFQKPELTGALRAAAVGVPAVALLWIHSEALKGLKRMLASQSLQSLILPITALLTVPVAARWWGATGAVAVYAVAAYAAVVGGYGFWRRHTAHSRAAAAAFPGRNLVDTAKPLGAVAATNLVIQWLPLLVLGAVGTKADVGVFGAALRTAMLTSLLLVAVNSMTAPKFAALWAKGDLPALEQTAVKSAALVALAAAPILSVLAFFPKHVLGLFGQGFASGSVALTILAAGQFVNAATGSVGCLLMMTGNGKWLWVSVVLGAMTCVGLSSVIPVWNSVIAAAIAVAVPLAMQNIAASVFSFWRIRVAPCNYRALFSK</sequence>
<feature type="transmembrane region" description="Helical" evidence="6">
    <location>
        <begin position="39"/>
        <end position="63"/>
    </location>
</feature>
<keyword evidence="3 6" id="KW-0812">Transmembrane</keyword>
<feature type="transmembrane region" description="Helical" evidence="6">
    <location>
        <begin position="155"/>
        <end position="172"/>
    </location>
</feature>
<dbReference type="GO" id="GO:0005886">
    <property type="term" value="C:plasma membrane"/>
    <property type="evidence" value="ECO:0007669"/>
    <property type="project" value="UniProtKB-SubCell"/>
</dbReference>
<comment type="subcellular location">
    <subcellularLocation>
        <location evidence="1">Cell membrane</location>
        <topology evidence="1">Multi-pass membrane protein</topology>
    </subcellularLocation>
</comment>
<dbReference type="InterPro" id="IPR002797">
    <property type="entry name" value="Polysacc_synth"/>
</dbReference>
<feature type="transmembrane region" description="Helical" evidence="6">
    <location>
        <begin position="330"/>
        <end position="351"/>
    </location>
</feature>
<feature type="transmembrane region" description="Helical" evidence="6">
    <location>
        <begin position="192"/>
        <end position="209"/>
    </location>
</feature>
<protein>
    <submittedName>
        <fullName evidence="7">Membrane protein involved in the export of O-antigen and teichoic acid</fullName>
    </submittedName>
</protein>
<dbReference type="OrthoDB" id="5240734at2"/>
<keyword evidence="5 6" id="KW-0472">Membrane</keyword>
<evidence type="ECO:0000256" key="2">
    <source>
        <dbReference type="ARBA" id="ARBA00022475"/>
    </source>
</evidence>
<feature type="transmembrane region" description="Helical" evidence="6">
    <location>
        <begin position="75"/>
        <end position="94"/>
    </location>
</feature>
<dbReference type="EMBL" id="FWXF01000017">
    <property type="protein sequence ID" value="SMC26476.1"/>
    <property type="molecule type" value="Genomic_DNA"/>
</dbReference>
<keyword evidence="4 6" id="KW-1133">Transmembrane helix</keyword>